<dbReference type="GO" id="GO:0004818">
    <property type="term" value="F:glutamate-tRNA ligase activity"/>
    <property type="evidence" value="ECO:0007669"/>
    <property type="project" value="TreeGrafter"/>
</dbReference>
<feature type="binding site" evidence="7">
    <location>
        <position position="96"/>
    </location>
    <ligand>
        <name>Zn(2+)</name>
        <dbReference type="ChEBI" id="CHEBI:29105"/>
    </ligand>
</feature>
<keyword evidence="4 7" id="KW-0862">Zinc</keyword>
<dbReference type="EC" id="6.1.1.-" evidence="7"/>
<protein>
    <recommendedName>
        <fullName evidence="7">Glutamyl-Q tRNA(Asp) synthetase</fullName>
        <shortName evidence="7">Glu-Q-RSs</shortName>
        <ecNumber evidence="7">6.1.1.-</ecNumber>
    </recommendedName>
</protein>
<dbReference type="InterPro" id="IPR020058">
    <property type="entry name" value="Glu/Gln-tRNA-synth_Ib_cat-dom"/>
</dbReference>
<feature type="binding site" evidence="7">
    <location>
        <begin position="6"/>
        <end position="10"/>
    </location>
    <ligand>
        <name>L-glutamate</name>
        <dbReference type="ChEBI" id="CHEBI:29985"/>
    </ligand>
</feature>
<evidence type="ECO:0000256" key="3">
    <source>
        <dbReference type="ARBA" id="ARBA00022741"/>
    </source>
</evidence>
<keyword evidence="2 7" id="KW-0479">Metal-binding</keyword>
<keyword evidence="8" id="KW-0648">Protein biosynthesis</keyword>
<dbReference type="FunFam" id="3.40.50.620:FF:000093">
    <property type="entry name" value="Glutamyl-Q tRNA(Asp) synthetase"/>
    <property type="match status" value="1"/>
</dbReference>
<organism evidence="10">
    <name type="scientific">Leucothrix mucor</name>
    <dbReference type="NCBI Taxonomy" id="45248"/>
    <lineage>
        <taxon>Bacteria</taxon>
        <taxon>Pseudomonadati</taxon>
        <taxon>Pseudomonadota</taxon>
        <taxon>Gammaproteobacteria</taxon>
        <taxon>Thiotrichales</taxon>
        <taxon>Thiotrichaceae</taxon>
        <taxon>Leucothrix</taxon>
    </lineage>
</organism>
<comment type="function">
    <text evidence="7">Catalyzes the tRNA-independent activation of glutamate in presence of ATP and the subsequent transfer of glutamate onto a tRNA(Asp). Glutamate is transferred on the 2-amino-5-(4,5-dihydroxy-2-cyclopenten-1-yl) moiety of the queuosine in the wobble position of the QUC anticodon.</text>
</comment>
<evidence type="ECO:0000256" key="8">
    <source>
        <dbReference type="RuleBase" id="RU363037"/>
    </source>
</evidence>
<gene>
    <name evidence="7" type="primary">gluQ</name>
    <name evidence="10" type="ORF">ENJ51_04110</name>
</gene>
<feature type="domain" description="Glutamyl/glutaminyl-tRNA synthetase class Ib catalytic" evidence="9">
    <location>
        <begin position="6"/>
        <end position="273"/>
    </location>
</feature>
<sequence length="301" mass="34326">MHYTGRFAPSPSGALHFGSLIAATASYLCAKSVNGKWLLRIEDVDKFRIKKHSISSIINTLESYGYQWDDAILYQSQRSEAYQDALDSLGKLAYPCTCTRKFLQKQTPAGTYGYIYAGFCREQISNPDAPQFAMRLRTNNAAIYFNDTLQAPLTQNIESEVGDFIIKRSDKMFSYQLAVVVDDEYQQITEVVRGSDLLDNTPRQLYLQQCLGYQHPSYLHFPTAITANGKKLSKQNHSPEVDPLQKRLTILKTLNFLGQQAPTIDEFSTLEELWDWAIKNWDRDKIPAQMTLSENYPDDTT</sequence>
<dbReference type="NCBIfam" id="NF004314">
    <property type="entry name" value="PRK05710.1-3"/>
    <property type="match status" value="1"/>
</dbReference>
<evidence type="ECO:0000313" key="10">
    <source>
        <dbReference type="EMBL" id="HFC91976.1"/>
    </source>
</evidence>
<feature type="short sequence motif" description="'KMSKS' region" evidence="7">
    <location>
        <begin position="231"/>
        <end position="235"/>
    </location>
</feature>
<keyword evidence="5 7" id="KW-0067">ATP-binding</keyword>
<proteinExistence type="inferred from homology"/>
<dbReference type="Gene3D" id="3.40.50.620">
    <property type="entry name" value="HUPs"/>
    <property type="match status" value="1"/>
</dbReference>
<dbReference type="Pfam" id="PF00749">
    <property type="entry name" value="tRNA-synt_1c"/>
    <property type="match status" value="1"/>
</dbReference>
<dbReference type="NCBIfam" id="TIGR03838">
    <property type="entry name" value="queuosine_YadB"/>
    <property type="match status" value="1"/>
</dbReference>
<dbReference type="GO" id="GO:0005524">
    <property type="term" value="F:ATP binding"/>
    <property type="evidence" value="ECO:0007669"/>
    <property type="project" value="UniProtKB-KW"/>
</dbReference>
<dbReference type="PRINTS" id="PR00987">
    <property type="entry name" value="TRNASYNTHGLU"/>
</dbReference>
<evidence type="ECO:0000256" key="5">
    <source>
        <dbReference type="ARBA" id="ARBA00022840"/>
    </source>
</evidence>
<dbReference type="GO" id="GO:0006424">
    <property type="term" value="P:glutamyl-tRNA aminoacylation"/>
    <property type="evidence" value="ECO:0007669"/>
    <property type="project" value="InterPro"/>
</dbReference>
<comment type="similarity">
    <text evidence="7">Belongs to the class-I aminoacyl-tRNA synthetase family. GluQ subfamily.</text>
</comment>
<accession>A0A7V2T293</accession>
<keyword evidence="6 7" id="KW-0030">Aminoacyl-tRNA synthetase</keyword>
<name>A0A7V2T293_LEUMU</name>
<dbReference type="InterPro" id="IPR049940">
    <property type="entry name" value="GluQ/Sye"/>
</dbReference>
<feature type="binding site" evidence="7">
    <location>
        <position position="175"/>
    </location>
    <ligand>
        <name>L-glutamate</name>
        <dbReference type="ChEBI" id="CHEBI:29985"/>
    </ligand>
</feature>
<evidence type="ECO:0000256" key="4">
    <source>
        <dbReference type="ARBA" id="ARBA00022833"/>
    </source>
</evidence>
<keyword evidence="3 7" id="KW-0547">Nucleotide-binding</keyword>
<evidence type="ECO:0000256" key="1">
    <source>
        <dbReference type="ARBA" id="ARBA00022598"/>
    </source>
</evidence>
<dbReference type="SUPFAM" id="SSF52374">
    <property type="entry name" value="Nucleotidylyl transferase"/>
    <property type="match status" value="1"/>
</dbReference>
<dbReference type="GO" id="GO:0005829">
    <property type="term" value="C:cytosol"/>
    <property type="evidence" value="ECO:0007669"/>
    <property type="project" value="TreeGrafter"/>
</dbReference>
<keyword evidence="1 7" id="KW-0436">Ligase</keyword>
<feature type="binding site" evidence="7">
    <location>
        <position position="98"/>
    </location>
    <ligand>
        <name>Zn(2+)</name>
        <dbReference type="ChEBI" id="CHEBI:29105"/>
    </ligand>
</feature>
<feature type="short sequence motif" description="'HIGH' region" evidence="7">
    <location>
        <begin position="9"/>
        <end position="19"/>
    </location>
</feature>
<evidence type="ECO:0000256" key="7">
    <source>
        <dbReference type="HAMAP-Rule" id="MF_01428"/>
    </source>
</evidence>
<dbReference type="HAMAP" id="MF_01428">
    <property type="entry name" value="Glu_Q_tRNA_synth"/>
    <property type="match status" value="1"/>
</dbReference>
<feature type="binding site" evidence="7">
    <location>
        <position position="193"/>
    </location>
    <ligand>
        <name>L-glutamate</name>
        <dbReference type="ChEBI" id="CHEBI:29985"/>
    </ligand>
</feature>
<comment type="cofactor">
    <cofactor evidence="7">
        <name>Zn(2+)</name>
        <dbReference type="ChEBI" id="CHEBI:29105"/>
    </cofactor>
    <text evidence="7">Binds 1 zinc ion per subunit.</text>
</comment>
<dbReference type="PANTHER" id="PTHR43311">
    <property type="entry name" value="GLUTAMATE--TRNA LIGASE"/>
    <property type="match status" value="1"/>
</dbReference>
<feature type="binding site" evidence="7">
    <location>
        <position position="116"/>
    </location>
    <ligand>
        <name>Zn(2+)</name>
        <dbReference type="ChEBI" id="CHEBI:29105"/>
    </ligand>
</feature>
<feature type="binding site" evidence="7">
    <location>
        <position position="42"/>
    </location>
    <ligand>
        <name>L-glutamate</name>
        <dbReference type="ChEBI" id="CHEBI:29985"/>
    </ligand>
</feature>
<dbReference type="EMBL" id="DRMS01000160">
    <property type="protein sequence ID" value="HFC91976.1"/>
    <property type="molecule type" value="Genomic_DNA"/>
</dbReference>
<evidence type="ECO:0000259" key="9">
    <source>
        <dbReference type="Pfam" id="PF00749"/>
    </source>
</evidence>
<feature type="binding site" evidence="7">
    <location>
        <position position="234"/>
    </location>
    <ligand>
        <name>ATP</name>
        <dbReference type="ChEBI" id="CHEBI:30616"/>
    </ligand>
</feature>
<dbReference type="PANTHER" id="PTHR43311:SF1">
    <property type="entry name" value="GLUTAMYL-Q TRNA(ASP) SYNTHETASE"/>
    <property type="match status" value="1"/>
</dbReference>
<dbReference type="GO" id="GO:0006400">
    <property type="term" value="P:tRNA modification"/>
    <property type="evidence" value="ECO:0007669"/>
    <property type="project" value="InterPro"/>
</dbReference>
<evidence type="ECO:0000256" key="2">
    <source>
        <dbReference type="ARBA" id="ARBA00022723"/>
    </source>
</evidence>
<evidence type="ECO:0000256" key="6">
    <source>
        <dbReference type="ARBA" id="ARBA00023146"/>
    </source>
</evidence>
<dbReference type="InterPro" id="IPR022380">
    <property type="entry name" value="Glu-Q_tRNA(Asp)_Synthase"/>
</dbReference>
<dbReference type="Proteomes" id="UP000885750">
    <property type="component" value="Unassembled WGS sequence"/>
</dbReference>
<dbReference type="GO" id="GO:0008270">
    <property type="term" value="F:zinc ion binding"/>
    <property type="evidence" value="ECO:0007669"/>
    <property type="project" value="UniProtKB-UniRule"/>
</dbReference>
<reference evidence="10" key="1">
    <citation type="journal article" date="2020" name="mSystems">
        <title>Genome- and Community-Level Interaction Insights into Carbon Utilization and Element Cycling Functions of Hydrothermarchaeota in Hydrothermal Sediment.</title>
        <authorList>
            <person name="Zhou Z."/>
            <person name="Liu Y."/>
            <person name="Xu W."/>
            <person name="Pan J."/>
            <person name="Luo Z.H."/>
            <person name="Li M."/>
        </authorList>
    </citation>
    <scope>NUCLEOTIDE SEQUENCE [LARGE SCALE GENOMIC DNA]</scope>
    <source>
        <strain evidence="10">HyVt-493</strain>
    </source>
</reference>
<dbReference type="InterPro" id="IPR014729">
    <property type="entry name" value="Rossmann-like_a/b/a_fold"/>
</dbReference>
<dbReference type="InterPro" id="IPR000924">
    <property type="entry name" value="Glu/Gln-tRNA-synth"/>
</dbReference>
<comment type="caution">
    <text evidence="10">The sequence shown here is derived from an EMBL/GenBank/DDBJ whole genome shotgun (WGS) entry which is preliminary data.</text>
</comment>
<feature type="binding site" evidence="7">
    <location>
        <position position="120"/>
    </location>
    <ligand>
        <name>Zn(2+)</name>
        <dbReference type="ChEBI" id="CHEBI:29105"/>
    </ligand>
</feature>
<dbReference type="AlphaFoldDB" id="A0A7V2T293"/>